<dbReference type="Proteomes" id="UP000254571">
    <property type="component" value="Unassembled WGS sequence"/>
</dbReference>
<evidence type="ECO:0000313" key="2">
    <source>
        <dbReference type="Proteomes" id="UP000254571"/>
    </source>
</evidence>
<dbReference type="EMBL" id="UGMX01000002">
    <property type="protein sequence ID" value="STW06788.1"/>
    <property type="molecule type" value="Genomic_DNA"/>
</dbReference>
<sequence length="64" mass="6951">MNEKLGKHAGFGFYGQRSAEFAKLLAGEKQPDAAVFAFSREALIKNIIDKGFRDTGTIIADFAA</sequence>
<dbReference type="AlphaFoldDB" id="A0A7H4P2X3"/>
<protein>
    <submittedName>
        <fullName evidence="1">Uncharacterized protein</fullName>
    </submittedName>
</protein>
<proteinExistence type="predicted"/>
<reference evidence="1 2" key="1">
    <citation type="submission" date="2018-06" db="EMBL/GenBank/DDBJ databases">
        <authorList>
            <consortium name="Pathogen Informatics"/>
            <person name="Doyle S."/>
        </authorList>
    </citation>
    <scope>NUCLEOTIDE SEQUENCE [LARGE SCALE GENOMIC DNA]</scope>
    <source>
        <strain evidence="1 2">NCTC9149</strain>
    </source>
</reference>
<evidence type="ECO:0000313" key="1">
    <source>
        <dbReference type="EMBL" id="STW06788.1"/>
    </source>
</evidence>
<gene>
    <name evidence="1" type="ORF">NCTC9149_03213</name>
</gene>
<organism evidence="1 2">
    <name type="scientific">Klebsiella grimontii</name>
    <dbReference type="NCBI Taxonomy" id="2058152"/>
    <lineage>
        <taxon>Bacteria</taxon>
        <taxon>Pseudomonadati</taxon>
        <taxon>Pseudomonadota</taxon>
        <taxon>Gammaproteobacteria</taxon>
        <taxon>Enterobacterales</taxon>
        <taxon>Enterobacteriaceae</taxon>
        <taxon>Klebsiella/Raoultella group</taxon>
        <taxon>Klebsiella</taxon>
    </lineage>
</organism>
<comment type="caution">
    <text evidence="1">The sequence shown here is derived from an EMBL/GenBank/DDBJ whole genome shotgun (WGS) entry which is preliminary data.</text>
</comment>
<accession>A0A7H4P2X3</accession>
<name>A0A7H4P2X3_9ENTR</name>